<feature type="transmembrane region" description="Helical" evidence="6">
    <location>
        <begin position="159"/>
        <end position="177"/>
    </location>
</feature>
<dbReference type="PANTHER" id="PTHR30250">
    <property type="entry name" value="PST FAMILY PREDICTED COLANIC ACID TRANSPORTER"/>
    <property type="match status" value="1"/>
</dbReference>
<evidence type="ECO:0000256" key="6">
    <source>
        <dbReference type="SAM" id="Phobius"/>
    </source>
</evidence>
<feature type="transmembrane region" description="Helical" evidence="6">
    <location>
        <begin position="128"/>
        <end position="147"/>
    </location>
</feature>
<dbReference type="PANTHER" id="PTHR30250:SF11">
    <property type="entry name" value="O-ANTIGEN TRANSPORTER-RELATED"/>
    <property type="match status" value="1"/>
</dbReference>
<evidence type="ECO:0000256" key="2">
    <source>
        <dbReference type="ARBA" id="ARBA00022475"/>
    </source>
</evidence>
<dbReference type="InterPro" id="IPR050833">
    <property type="entry name" value="Poly_Biosynth_Transport"/>
</dbReference>
<feature type="transmembrane region" description="Helical" evidence="6">
    <location>
        <begin position="332"/>
        <end position="353"/>
    </location>
</feature>
<dbReference type="OrthoDB" id="8482265at2"/>
<sequence length="442" mass="49771">MNLIYKIKTFNKVNSNMSNAIKVLITNIFIIGINLITGVLTARYLGVQGRGEQAAMIMWPQLISYSLTIGLPASIIYNMKKNKMNSNGLYTACLILALILSFFAFLIGYIGIPFWLDNYNQKVIHLSQFFMFLTPFSLLSVVSLPVLKLRNDYFIFNRLLYLIPLSTLFILMILIVFHLNSPYTFAFAYLMPNVPVTLYLIFKLLNSYKPSFHGLKQNINNLLSYGVRAYGMDLLNTISQNVNQILIAAYLSASSMGLFVVAFSISKMVNIFQNAIVDVLFPMIAGEENNSVIELTSKTTRIAGFIISIFGLILFILAPFLLKILYGEEFSGALLLLRILIISTILNSISWILSQAFMSLNRPGVVTLLQLFNLILFIPVCMFFANSLGLNGVGTAFLISSCSRILLVLICFPLILKVSVPKLFILKEDFLHIKNRVLKFIK</sequence>
<evidence type="ECO:0000256" key="3">
    <source>
        <dbReference type="ARBA" id="ARBA00022692"/>
    </source>
</evidence>
<evidence type="ECO:0000256" key="4">
    <source>
        <dbReference type="ARBA" id="ARBA00022989"/>
    </source>
</evidence>
<comment type="caution">
    <text evidence="7">The sequence shown here is derived from an EMBL/GenBank/DDBJ whole genome shotgun (WGS) entry which is preliminary data.</text>
</comment>
<feature type="transmembrane region" description="Helical" evidence="6">
    <location>
        <begin position="183"/>
        <end position="202"/>
    </location>
</feature>
<dbReference type="EMBL" id="PGVE01000094">
    <property type="protein sequence ID" value="PLS01514.1"/>
    <property type="molecule type" value="Genomic_DNA"/>
</dbReference>
<keyword evidence="4 6" id="KW-1133">Transmembrane helix</keyword>
<keyword evidence="3 6" id="KW-0812">Transmembrane</keyword>
<dbReference type="Proteomes" id="UP000234950">
    <property type="component" value="Unassembled WGS sequence"/>
</dbReference>
<dbReference type="GO" id="GO:0005886">
    <property type="term" value="C:plasma membrane"/>
    <property type="evidence" value="ECO:0007669"/>
    <property type="project" value="UniProtKB-SubCell"/>
</dbReference>
<evidence type="ECO:0000313" key="8">
    <source>
        <dbReference type="Proteomes" id="UP000234950"/>
    </source>
</evidence>
<keyword evidence="5 6" id="KW-0472">Membrane</keyword>
<dbReference type="RefSeq" id="WP_101651527.1">
    <property type="nucleotide sequence ID" value="NZ_PGVE01000094.1"/>
</dbReference>
<feature type="transmembrane region" description="Helical" evidence="6">
    <location>
        <begin position="397"/>
        <end position="416"/>
    </location>
</feature>
<protein>
    <recommendedName>
        <fullName evidence="9">Polysaccharide biosynthesis protein C-terminal domain-containing protein</fullName>
    </recommendedName>
</protein>
<reference evidence="7 8" key="1">
    <citation type="submission" date="2017-11" db="EMBL/GenBank/DDBJ databases">
        <title>Comparitive Functional Genomics of Dry Heat Resistant strains isolated from the Viking Spacecraft.</title>
        <authorList>
            <person name="Seuylemezian A."/>
            <person name="Cooper K."/>
            <person name="Vaishampayan P."/>
        </authorList>
    </citation>
    <scope>NUCLEOTIDE SEQUENCE [LARGE SCALE GENOMIC DNA]</scope>
    <source>
        <strain evidence="7 8">V32-6</strain>
    </source>
</reference>
<feature type="transmembrane region" description="Helical" evidence="6">
    <location>
        <begin position="21"/>
        <end position="45"/>
    </location>
</feature>
<keyword evidence="8" id="KW-1185">Reference proteome</keyword>
<comment type="subcellular location">
    <subcellularLocation>
        <location evidence="1">Cell membrane</location>
        <topology evidence="1">Multi-pass membrane protein</topology>
    </subcellularLocation>
</comment>
<dbReference type="AlphaFoldDB" id="A0A2N5H7L4"/>
<keyword evidence="2" id="KW-1003">Cell membrane</keyword>
<feature type="transmembrane region" description="Helical" evidence="6">
    <location>
        <begin position="365"/>
        <end position="385"/>
    </location>
</feature>
<feature type="transmembrane region" description="Helical" evidence="6">
    <location>
        <begin position="57"/>
        <end position="77"/>
    </location>
</feature>
<name>A0A2N5H7L4_9BACI</name>
<proteinExistence type="predicted"/>
<evidence type="ECO:0008006" key="9">
    <source>
        <dbReference type="Google" id="ProtNLM"/>
    </source>
</evidence>
<feature type="transmembrane region" description="Helical" evidence="6">
    <location>
        <begin position="89"/>
        <end position="116"/>
    </location>
</feature>
<evidence type="ECO:0000256" key="5">
    <source>
        <dbReference type="ARBA" id="ARBA00023136"/>
    </source>
</evidence>
<organism evidence="7 8">
    <name type="scientific">Neobacillus cucumis</name>
    <dbReference type="NCBI Taxonomy" id="1740721"/>
    <lineage>
        <taxon>Bacteria</taxon>
        <taxon>Bacillati</taxon>
        <taxon>Bacillota</taxon>
        <taxon>Bacilli</taxon>
        <taxon>Bacillales</taxon>
        <taxon>Bacillaceae</taxon>
        <taxon>Neobacillus</taxon>
    </lineage>
</organism>
<gene>
    <name evidence="7" type="ORF">CVD27_24985</name>
</gene>
<evidence type="ECO:0000313" key="7">
    <source>
        <dbReference type="EMBL" id="PLS01514.1"/>
    </source>
</evidence>
<evidence type="ECO:0000256" key="1">
    <source>
        <dbReference type="ARBA" id="ARBA00004651"/>
    </source>
</evidence>
<accession>A0A2N5H7L4</accession>
<feature type="transmembrane region" description="Helical" evidence="6">
    <location>
        <begin position="302"/>
        <end position="326"/>
    </location>
</feature>
<feature type="transmembrane region" description="Helical" evidence="6">
    <location>
        <begin position="245"/>
        <end position="265"/>
    </location>
</feature>
<dbReference type="Pfam" id="PF13440">
    <property type="entry name" value="Polysacc_synt_3"/>
    <property type="match status" value="1"/>
</dbReference>